<evidence type="ECO:0000256" key="4">
    <source>
        <dbReference type="ARBA" id="ARBA00022771"/>
    </source>
</evidence>
<evidence type="ECO:0000256" key="7">
    <source>
        <dbReference type="ARBA" id="ARBA00023125"/>
    </source>
</evidence>
<evidence type="ECO:0000256" key="6">
    <source>
        <dbReference type="ARBA" id="ARBA00023015"/>
    </source>
</evidence>
<feature type="domain" description="C2H2-type" evidence="11">
    <location>
        <begin position="498"/>
        <end position="525"/>
    </location>
</feature>
<dbReference type="GO" id="GO:0008270">
    <property type="term" value="F:zinc ion binding"/>
    <property type="evidence" value="ECO:0007669"/>
    <property type="project" value="UniProtKB-KW"/>
</dbReference>
<dbReference type="SMART" id="SM00355">
    <property type="entry name" value="ZnF_C2H2"/>
    <property type="match status" value="11"/>
</dbReference>
<keyword evidence="8" id="KW-0804">Transcription</keyword>
<keyword evidence="9" id="KW-0539">Nucleus</keyword>
<evidence type="ECO:0000256" key="2">
    <source>
        <dbReference type="ARBA" id="ARBA00022723"/>
    </source>
</evidence>
<dbReference type="GO" id="GO:0008276">
    <property type="term" value="F:protein methyltransferase activity"/>
    <property type="evidence" value="ECO:0007669"/>
    <property type="project" value="UniProtKB-ARBA"/>
</dbReference>
<dbReference type="AlphaFoldDB" id="A0AAN7ZK83"/>
<feature type="domain" description="C2H2-type" evidence="11">
    <location>
        <begin position="350"/>
        <end position="377"/>
    </location>
</feature>
<dbReference type="Pfam" id="PF13912">
    <property type="entry name" value="zf-C2H2_6"/>
    <property type="match status" value="2"/>
</dbReference>
<feature type="domain" description="C2H2-type" evidence="11">
    <location>
        <begin position="239"/>
        <end position="267"/>
    </location>
</feature>
<feature type="domain" description="C2H2-type" evidence="11">
    <location>
        <begin position="406"/>
        <end position="434"/>
    </location>
</feature>
<dbReference type="InterPro" id="IPR013087">
    <property type="entry name" value="Znf_C2H2_type"/>
</dbReference>
<dbReference type="GO" id="GO:0005634">
    <property type="term" value="C:nucleus"/>
    <property type="evidence" value="ECO:0007669"/>
    <property type="project" value="UniProtKB-SubCell"/>
</dbReference>
<evidence type="ECO:0000256" key="3">
    <source>
        <dbReference type="ARBA" id="ARBA00022737"/>
    </source>
</evidence>
<keyword evidence="2" id="KW-0479">Metal-binding</keyword>
<dbReference type="Proteomes" id="UP001329430">
    <property type="component" value="Chromosome 3"/>
</dbReference>
<protein>
    <recommendedName>
        <fullName evidence="11">C2H2-type domain-containing protein</fullName>
    </recommendedName>
</protein>
<keyword evidence="13" id="KW-1185">Reference proteome</keyword>
<dbReference type="PROSITE" id="PS50157">
    <property type="entry name" value="ZINC_FINGER_C2H2_2"/>
    <property type="match status" value="10"/>
</dbReference>
<sequence length="827" mass="95117">MNVLKNIDLHCGICGESHHYSECKCVPLKKQIPDKVFLSKARASLPEIVTIQIMADGTLAIAANTFIEKGTQFGPLQAQKLITLDPTITFPLKIFNNNEDDFSEYYLNTADEHNCNWIMFITPAQYLEEQNLICFQHKSDIVYMCVKDINEGTLLKVWYSDYYAKLLKKEPLTPQIVANNNTVAETVTLETIDMNKLLKKQQKLVDRENWTCKFCGKLENNIAQFSNHIIDHYNEKRKINCDECNQTFTTKKRLRRHMKEVHNETTAIKVRKNTEADATKPKELIVGGPLLNDLLTDSLDNTNLILPNIELNLNVLENDALNLSVDNLLNDNVKELDHFNFDITESQEQFVCDVCLKVFAKLKYLIQHLKKHTGRFTCGHCLKIFCRKENLDVHKCPKNNQQESTHECTICSKSFALKRYLRRHTDIVHNRLYACEKCNKINNSIKDYNQHNCSALSGNAKQVFPCTTCGKNFSHIRYLKKHMATHKGKQRIPVSQNFICEICGINHKTRSGLFLHMKAHNEPSVECPVCKKRFHRFEAFRQHSLSHVDSKVTCNICNKELKNERVLKSHMRQHTGLKQYKCDKCPRRYAQAANLNKHNLQEHLNRCKVCNEEFKTAELLAMHRRVHSLKNLYICPICHKSIKLKYSLVRHVKKIHPDHDHVALLSNIQPSVATLEEQSDKENEKNTSTTSLEELGNDCGLSHITVVQESDNDSNFDSIVDNFENIINSYNVNSNDNLSLTAYSDPKPIENERRILDFTDLQMDIDSNFDVNAIGINNQDICLSMPDLTESDQEIMLGDSAFILDNGTIVEPKDQGNVLVYVLDKSF</sequence>
<evidence type="ECO:0000256" key="1">
    <source>
        <dbReference type="ARBA" id="ARBA00004123"/>
    </source>
</evidence>
<keyword evidence="6" id="KW-0805">Transcription regulation</keyword>
<dbReference type="InterPro" id="IPR036236">
    <property type="entry name" value="Znf_C2H2_sf"/>
</dbReference>
<comment type="subcellular location">
    <subcellularLocation>
        <location evidence="1">Nucleus</location>
    </subcellularLocation>
</comment>
<accession>A0AAN7ZK83</accession>
<dbReference type="GO" id="GO:0008757">
    <property type="term" value="F:S-adenosylmethionine-dependent methyltransferase activity"/>
    <property type="evidence" value="ECO:0007669"/>
    <property type="project" value="UniProtKB-ARBA"/>
</dbReference>
<reference evidence="12 13" key="1">
    <citation type="journal article" date="2024" name="Insects">
        <title>An Improved Chromosome-Level Genome Assembly of the Firefly Pyrocoelia pectoralis.</title>
        <authorList>
            <person name="Fu X."/>
            <person name="Meyer-Rochow V.B."/>
            <person name="Ballantyne L."/>
            <person name="Zhu X."/>
        </authorList>
    </citation>
    <scope>NUCLEOTIDE SEQUENCE [LARGE SCALE GENOMIC DNA]</scope>
    <source>
        <strain evidence="12">XCY_ONT2</strain>
    </source>
</reference>
<proteinExistence type="predicted"/>
<dbReference type="PANTHER" id="PTHR16515:SF49">
    <property type="entry name" value="GASTRULA ZINC FINGER PROTEIN XLCGF49.1-LIKE-RELATED"/>
    <property type="match status" value="1"/>
</dbReference>
<dbReference type="PANTHER" id="PTHR16515">
    <property type="entry name" value="PR DOMAIN ZINC FINGER PROTEIN"/>
    <property type="match status" value="1"/>
</dbReference>
<dbReference type="SUPFAM" id="SSF57667">
    <property type="entry name" value="beta-beta-alpha zinc fingers"/>
    <property type="match status" value="6"/>
</dbReference>
<dbReference type="InterPro" id="IPR046341">
    <property type="entry name" value="SET_dom_sf"/>
</dbReference>
<evidence type="ECO:0000256" key="10">
    <source>
        <dbReference type="PROSITE-ProRule" id="PRU00042"/>
    </source>
</evidence>
<feature type="domain" description="C2H2-type" evidence="11">
    <location>
        <begin position="552"/>
        <end position="579"/>
    </location>
</feature>
<feature type="domain" description="C2H2-type" evidence="11">
    <location>
        <begin position="605"/>
        <end position="632"/>
    </location>
</feature>
<dbReference type="Pfam" id="PF00096">
    <property type="entry name" value="zf-C2H2"/>
    <property type="match status" value="5"/>
</dbReference>
<dbReference type="EMBL" id="JAVRBK010000003">
    <property type="protein sequence ID" value="KAK5646832.1"/>
    <property type="molecule type" value="Genomic_DNA"/>
</dbReference>
<dbReference type="PROSITE" id="PS00028">
    <property type="entry name" value="ZINC_FINGER_C2H2_1"/>
    <property type="match status" value="8"/>
</dbReference>
<evidence type="ECO:0000256" key="9">
    <source>
        <dbReference type="ARBA" id="ARBA00023242"/>
    </source>
</evidence>
<evidence type="ECO:0000313" key="13">
    <source>
        <dbReference type="Proteomes" id="UP001329430"/>
    </source>
</evidence>
<feature type="domain" description="C2H2-type" evidence="11">
    <location>
        <begin position="464"/>
        <end position="491"/>
    </location>
</feature>
<comment type="caution">
    <text evidence="12">The sequence shown here is derived from an EMBL/GenBank/DDBJ whole genome shotgun (WGS) entry which is preliminary data.</text>
</comment>
<dbReference type="FunFam" id="3.30.160.60:FF:000100">
    <property type="entry name" value="Zinc finger 45-like"/>
    <property type="match status" value="1"/>
</dbReference>
<dbReference type="Pfam" id="PF12874">
    <property type="entry name" value="zf-met"/>
    <property type="match status" value="1"/>
</dbReference>
<dbReference type="InterPro" id="IPR050331">
    <property type="entry name" value="Zinc_finger"/>
</dbReference>
<feature type="domain" description="C2H2-type" evidence="11">
    <location>
        <begin position="525"/>
        <end position="552"/>
    </location>
</feature>
<keyword evidence="7" id="KW-0238">DNA-binding</keyword>
<evidence type="ECO:0000256" key="8">
    <source>
        <dbReference type="ARBA" id="ARBA00023163"/>
    </source>
</evidence>
<name>A0AAN7ZK83_9COLE</name>
<dbReference type="GO" id="GO:0010468">
    <property type="term" value="P:regulation of gene expression"/>
    <property type="evidence" value="ECO:0007669"/>
    <property type="project" value="TreeGrafter"/>
</dbReference>
<dbReference type="InterPro" id="IPR001214">
    <property type="entry name" value="SET_dom"/>
</dbReference>
<keyword evidence="4 10" id="KW-0863">Zinc-finger</keyword>
<organism evidence="12 13">
    <name type="scientific">Pyrocoelia pectoralis</name>
    <dbReference type="NCBI Taxonomy" id="417401"/>
    <lineage>
        <taxon>Eukaryota</taxon>
        <taxon>Metazoa</taxon>
        <taxon>Ecdysozoa</taxon>
        <taxon>Arthropoda</taxon>
        <taxon>Hexapoda</taxon>
        <taxon>Insecta</taxon>
        <taxon>Pterygota</taxon>
        <taxon>Neoptera</taxon>
        <taxon>Endopterygota</taxon>
        <taxon>Coleoptera</taxon>
        <taxon>Polyphaga</taxon>
        <taxon>Elateriformia</taxon>
        <taxon>Elateroidea</taxon>
        <taxon>Lampyridae</taxon>
        <taxon>Lampyrinae</taxon>
        <taxon>Pyrocoelia</taxon>
    </lineage>
</organism>
<feature type="domain" description="C2H2-type" evidence="11">
    <location>
        <begin position="580"/>
        <end position="608"/>
    </location>
</feature>
<dbReference type="Pfam" id="PF21549">
    <property type="entry name" value="PRDM2_PR"/>
    <property type="match status" value="1"/>
</dbReference>
<dbReference type="Pfam" id="PF13894">
    <property type="entry name" value="zf-C2H2_4"/>
    <property type="match status" value="1"/>
</dbReference>
<evidence type="ECO:0000259" key="11">
    <source>
        <dbReference type="PROSITE" id="PS50157"/>
    </source>
</evidence>
<evidence type="ECO:0000256" key="5">
    <source>
        <dbReference type="ARBA" id="ARBA00022833"/>
    </source>
</evidence>
<keyword evidence="5" id="KW-0862">Zinc</keyword>
<dbReference type="GO" id="GO:0008170">
    <property type="term" value="F:N-methyltransferase activity"/>
    <property type="evidence" value="ECO:0007669"/>
    <property type="project" value="UniProtKB-ARBA"/>
</dbReference>
<keyword evidence="3" id="KW-0677">Repeat</keyword>
<dbReference type="Gene3D" id="3.30.160.60">
    <property type="entry name" value="Classic Zinc Finger"/>
    <property type="match status" value="7"/>
</dbReference>
<dbReference type="Gene3D" id="2.170.270.10">
    <property type="entry name" value="SET domain"/>
    <property type="match status" value="1"/>
</dbReference>
<feature type="domain" description="C2H2-type" evidence="11">
    <location>
        <begin position="633"/>
        <end position="661"/>
    </location>
</feature>
<evidence type="ECO:0000313" key="12">
    <source>
        <dbReference type="EMBL" id="KAK5646832.1"/>
    </source>
</evidence>
<gene>
    <name evidence="12" type="ORF">RI129_005296</name>
</gene>